<dbReference type="InterPro" id="IPR002885">
    <property type="entry name" value="PPR_rpt"/>
</dbReference>
<keyword evidence="4" id="KW-1185">Reference proteome</keyword>
<reference evidence="2 4" key="2">
    <citation type="journal article" date="2014" name="BMC Genomics">
        <title>An improved genome release (version Mt4.0) for the model legume Medicago truncatula.</title>
        <authorList>
            <person name="Tang H."/>
            <person name="Krishnakumar V."/>
            <person name="Bidwell S."/>
            <person name="Rosen B."/>
            <person name="Chan A."/>
            <person name="Zhou S."/>
            <person name="Gentzbittel L."/>
            <person name="Childs K.L."/>
            <person name="Yandell M."/>
            <person name="Gundlach H."/>
            <person name="Mayer K.F."/>
            <person name="Schwartz D.C."/>
            <person name="Town C.D."/>
        </authorList>
    </citation>
    <scope>GENOME REANNOTATION</scope>
    <source>
        <strain evidence="3 4">cv. Jemalong A17</strain>
    </source>
</reference>
<dbReference type="NCBIfam" id="TIGR00756">
    <property type="entry name" value="PPR"/>
    <property type="match status" value="1"/>
</dbReference>
<dbReference type="OMA" id="TDPFVFE"/>
<dbReference type="Gene3D" id="1.25.40.10">
    <property type="entry name" value="Tetratricopeptide repeat domain"/>
    <property type="match status" value="1"/>
</dbReference>
<evidence type="ECO:0000256" key="1">
    <source>
        <dbReference type="ARBA" id="ARBA00022737"/>
    </source>
</evidence>
<dbReference type="STRING" id="3880.G7KDA4"/>
<dbReference type="HOGENOM" id="CLU_783787_0_0_1"/>
<dbReference type="PANTHER" id="PTHR47493:SF1">
    <property type="entry name" value="OS08G0520200 PROTEIN"/>
    <property type="match status" value="1"/>
</dbReference>
<evidence type="ECO:0000313" key="3">
    <source>
        <dbReference type="EnsemblPlants" id="AES98406"/>
    </source>
</evidence>
<keyword evidence="1" id="KW-0677">Repeat</keyword>
<dbReference type="AlphaFoldDB" id="G7KDA4"/>
<reference evidence="3" key="3">
    <citation type="submission" date="2015-04" db="UniProtKB">
        <authorList>
            <consortium name="EnsemblPlants"/>
        </authorList>
    </citation>
    <scope>IDENTIFICATION</scope>
    <source>
        <strain evidence="3">cv. Jemalong A17</strain>
    </source>
</reference>
<dbReference type="PANTHER" id="PTHR47493">
    <property type="entry name" value="OS08G0520200 PROTEIN"/>
    <property type="match status" value="1"/>
</dbReference>
<dbReference type="EMBL" id="CM001221">
    <property type="protein sequence ID" value="AES98406.1"/>
    <property type="molecule type" value="Genomic_DNA"/>
</dbReference>
<dbReference type="eggNOG" id="KOG4197">
    <property type="taxonomic scope" value="Eukaryota"/>
</dbReference>
<protein>
    <submittedName>
        <fullName evidence="2">PPR containing plant-like protein</fullName>
    </submittedName>
</protein>
<dbReference type="Proteomes" id="UP000002051">
    <property type="component" value="Chromosome 5"/>
</dbReference>
<name>G7KDA4_MEDTR</name>
<proteinExistence type="predicted"/>
<organism evidence="2 4">
    <name type="scientific">Medicago truncatula</name>
    <name type="common">Barrel medic</name>
    <name type="synonym">Medicago tribuloides</name>
    <dbReference type="NCBI Taxonomy" id="3880"/>
    <lineage>
        <taxon>Eukaryota</taxon>
        <taxon>Viridiplantae</taxon>
        <taxon>Streptophyta</taxon>
        <taxon>Embryophyta</taxon>
        <taxon>Tracheophyta</taxon>
        <taxon>Spermatophyta</taxon>
        <taxon>Magnoliopsida</taxon>
        <taxon>eudicotyledons</taxon>
        <taxon>Gunneridae</taxon>
        <taxon>Pentapetalae</taxon>
        <taxon>rosids</taxon>
        <taxon>fabids</taxon>
        <taxon>Fabales</taxon>
        <taxon>Fabaceae</taxon>
        <taxon>Papilionoideae</taxon>
        <taxon>50 kb inversion clade</taxon>
        <taxon>NPAAA clade</taxon>
        <taxon>Hologalegina</taxon>
        <taxon>IRL clade</taxon>
        <taxon>Trifolieae</taxon>
        <taxon>Medicago</taxon>
    </lineage>
</organism>
<evidence type="ECO:0000313" key="2">
    <source>
        <dbReference type="EMBL" id="AES98406.1"/>
    </source>
</evidence>
<dbReference type="InterPro" id="IPR011990">
    <property type="entry name" value="TPR-like_helical_dom_sf"/>
</dbReference>
<dbReference type="PaxDb" id="3880-AES98406"/>
<gene>
    <name evidence="2" type="ordered locus">MTR_5g068170</name>
</gene>
<accession>G7KDA4</accession>
<reference evidence="2 4" key="1">
    <citation type="journal article" date="2011" name="Nature">
        <title>The Medicago genome provides insight into the evolution of rhizobial symbioses.</title>
        <authorList>
            <person name="Young N.D."/>
            <person name="Debelle F."/>
            <person name="Oldroyd G.E."/>
            <person name="Geurts R."/>
            <person name="Cannon S.B."/>
            <person name="Udvardi M.K."/>
            <person name="Benedito V.A."/>
            <person name="Mayer K.F."/>
            <person name="Gouzy J."/>
            <person name="Schoof H."/>
            <person name="Van de Peer Y."/>
            <person name="Proost S."/>
            <person name="Cook D.R."/>
            <person name="Meyers B.C."/>
            <person name="Spannagl M."/>
            <person name="Cheung F."/>
            <person name="De Mita S."/>
            <person name="Krishnakumar V."/>
            <person name="Gundlach H."/>
            <person name="Zhou S."/>
            <person name="Mudge J."/>
            <person name="Bharti A.K."/>
            <person name="Murray J.D."/>
            <person name="Naoumkina M.A."/>
            <person name="Rosen B."/>
            <person name="Silverstein K.A."/>
            <person name="Tang H."/>
            <person name="Rombauts S."/>
            <person name="Zhao P.X."/>
            <person name="Zhou P."/>
            <person name="Barbe V."/>
            <person name="Bardou P."/>
            <person name="Bechner M."/>
            <person name="Bellec A."/>
            <person name="Berger A."/>
            <person name="Berges H."/>
            <person name="Bidwell S."/>
            <person name="Bisseling T."/>
            <person name="Choisne N."/>
            <person name="Couloux A."/>
            <person name="Denny R."/>
            <person name="Deshpande S."/>
            <person name="Dai X."/>
            <person name="Doyle J.J."/>
            <person name="Dudez A.M."/>
            <person name="Farmer A.D."/>
            <person name="Fouteau S."/>
            <person name="Franken C."/>
            <person name="Gibelin C."/>
            <person name="Gish J."/>
            <person name="Goldstein S."/>
            <person name="Gonzalez A.J."/>
            <person name="Green P.J."/>
            <person name="Hallab A."/>
            <person name="Hartog M."/>
            <person name="Hua A."/>
            <person name="Humphray S.J."/>
            <person name="Jeong D.H."/>
            <person name="Jing Y."/>
            <person name="Jocker A."/>
            <person name="Kenton S.M."/>
            <person name="Kim D.J."/>
            <person name="Klee K."/>
            <person name="Lai H."/>
            <person name="Lang C."/>
            <person name="Lin S."/>
            <person name="Macmil S.L."/>
            <person name="Magdelenat G."/>
            <person name="Matthews L."/>
            <person name="McCorrison J."/>
            <person name="Monaghan E.L."/>
            <person name="Mun J.H."/>
            <person name="Najar F.Z."/>
            <person name="Nicholson C."/>
            <person name="Noirot C."/>
            <person name="O'Bleness M."/>
            <person name="Paule C.R."/>
            <person name="Poulain J."/>
            <person name="Prion F."/>
            <person name="Qin B."/>
            <person name="Qu C."/>
            <person name="Retzel E.F."/>
            <person name="Riddle C."/>
            <person name="Sallet E."/>
            <person name="Samain S."/>
            <person name="Samson N."/>
            <person name="Sanders I."/>
            <person name="Saurat O."/>
            <person name="Scarpelli C."/>
            <person name="Schiex T."/>
            <person name="Segurens B."/>
            <person name="Severin A.J."/>
            <person name="Sherrier D.J."/>
            <person name="Shi R."/>
            <person name="Sims S."/>
            <person name="Singer S.R."/>
            <person name="Sinharoy S."/>
            <person name="Sterck L."/>
            <person name="Viollet A."/>
            <person name="Wang B.B."/>
            <person name="Wang K."/>
            <person name="Wang M."/>
            <person name="Wang X."/>
            <person name="Warfsmann J."/>
            <person name="Weissenbach J."/>
            <person name="White D.D."/>
            <person name="White J.D."/>
            <person name="Wiley G.B."/>
            <person name="Wincker P."/>
            <person name="Xing Y."/>
            <person name="Yang L."/>
            <person name="Yao Z."/>
            <person name="Ying F."/>
            <person name="Zhai J."/>
            <person name="Zhou L."/>
            <person name="Zuber A."/>
            <person name="Denarie J."/>
            <person name="Dixon R.A."/>
            <person name="May G.D."/>
            <person name="Schwartz D.C."/>
            <person name="Rogers J."/>
            <person name="Quetier F."/>
            <person name="Town C.D."/>
            <person name="Roe B.A."/>
        </authorList>
    </citation>
    <scope>NUCLEOTIDE SEQUENCE [LARGE SCALE GENOMIC DNA]</scope>
    <source>
        <strain evidence="2">A17</strain>
        <strain evidence="3 4">cv. Jemalong A17</strain>
    </source>
</reference>
<evidence type="ECO:0000313" key="4">
    <source>
        <dbReference type="Proteomes" id="UP000002051"/>
    </source>
</evidence>
<sequence>MLHYTENALFHQSQSTWEQLLNSSYNPSLHFISKLFKSYTKQNKFNEIINILHSLSSKKLTLLPQFYSLAISCFGAAGKVKLMEETIDEMVSKGFQIDSKTGNEILLCYSVFGSLNEMENAYGRFKRSRFLIEENVIRAMSYGYLKKRKFYELGQFVRDVGLGRRNVGNLLWNLLLLSYSANFKMKSLQREFVRMVELGFRPDVTTFNIRALAFSRMVVSDLVTYGCVVDAYLDRRHGRNLEFVLNKMDVDDCPWLLTDPFVFEVLGKGDFHLSSEAFMECKTQQHEWSYRVLIKKYLKKQHRMDQIFWN</sequence>
<dbReference type="EnsemblPlants" id="AES98406">
    <property type="protein sequence ID" value="AES98406"/>
    <property type="gene ID" value="MTR_5g068170"/>
</dbReference>